<organism evidence="2 3">
    <name type="scientific">Erythrobacter dokdonensis DSW-74</name>
    <dbReference type="NCBI Taxonomy" id="1300349"/>
    <lineage>
        <taxon>Bacteria</taxon>
        <taxon>Pseudomonadati</taxon>
        <taxon>Pseudomonadota</taxon>
        <taxon>Alphaproteobacteria</taxon>
        <taxon>Sphingomonadales</taxon>
        <taxon>Erythrobacteraceae</taxon>
        <taxon>Erythrobacter/Porphyrobacter group</taxon>
        <taxon>Erythrobacter</taxon>
    </lineage>
</organism>
<name>A0A1A7BIS6_9SPHN</name>
<dbReference type="Gene3D" id="3.40.470.10">
    <property type="entry name" value="Uracil-DNA glycosylase-like domain"/>
    <property type="match status" value="1"/>
</dbReference>
<gene>
    <name evidence="2" type="ORF">I603_0589</name>
</gene>
<keyword evidence="3" id="KW-1185">Reference proteome</keyword>
<proteinExistence type="predicted"/>
<comment type="caution">
    <text evidence="2">The sequence shown here is derived from an EMBL/GenBank/DDBJ whole genome shotgun (WGS) entry which is preliminary data.</text>
</comment>
<dbReference type="PATRIC" id="fig|1300349.4.peg.586"/>
<dbReference type="RefSeq" id="WP_068862278.1">
    <property type="nucleotide sequence ID" value="NZ_LZYB01000001.1"/>
</dbReference>
<dbReference type="EMBL" id="LZYB01000001">
    <property type="protein sequence ID" value="OBV12458.1"/>
    <property type="molecule type" value="Genomic_DNA"/>
</dbReference>
<dbReference type="AlphaFoldDB" id="A0A1A7BIS6"/>
<dbReference type="SUPFAM" id="SSF52141">
    <property type="entry name" value="Uracil-DNA glycosylase-like"/>
    <property type="match status" value="1"/>
</dbReference>
<evidence type="ECO:0000313" key="2">
    <source>
        <dbReference type="EMBL" id="OBV12458.1"/>
    </source>
</evidence>
<accession>A0A1A7BIS6</accession>
<protein>
    <submittedName>
        <fullName evidence="2">Uracil DNA glycosylase superfamily protein</fullName>
    </submittedName>
</protein>
<reference evidence="2 3" key="1">
    <citation type="submission" date="2016-06" db="EMBL/GenBank/DDBJ databases">
        <title>Genome sequence of Porphyrobacter dokdonensis DSW-74.</title>
        <authorList>
            <person name="Kim J.F."/>
            <person name="Song J.Y."/>
        </authorList>
    </citation>
    <scope>NUCLEOTIDE SEQUENCE [LARGE SCALE GENOMIC DNA]</scope>
    <source>
        <strain evidence="2 3">DSW-74</strain>
    </source>
</reference>
<evidence type="ECO:0000313" key="3">
    <source>
        <dbReference type="Proteomes" id="UP000092484"/>
    </source>
</evidence>
<feature type="compositionally biased region" description="Basic and acidic residues" evidence="1">
    <location>
        <begin position="57"/>
        <end position="71"/>
    </location>
</feature>
<dbReference type="InterPro" id="IPR036895">
    <property type="entry name" value="Uracil-DNA_glycosylase-like_sf"/>
</dbReference>
<feature type="region of interest" description="Disordered" evidence="1">
    <location>
        <begin position="46"/>
        <end position="98"/>
    </location>
</feature>
<dbReference type="Proteomes" id="UP000092484">
    <property type="component" value="Unassembled WGS sequence"/>
</dbReference>
<dbReference type="STRING" id="1300349.I603_0589"/>
<evidence type="ECO:0000256" key="1">
    <source>
        <dbReference type="SAM" id="MobiDB-lite"/>
    </source>
</evidence>
<sequence>MNRPEPALVRECEAALAFWQAAGVDCDFTDDATAWLAQAPIEAPAALPAAARSQPRGADDKASSRTDRSEKAAPPPSPHVPSRRDLLGESPPGDLESFRRWWTSAPQLDTARLYPRIPPRGPAGAGLMVLVPQPEEGDRERLLEGPQGRLLANMLGAMGLEESAVYIAAALPGHTPMADLAALAKSGMDAVTAHHVALAAPERLLLLGTALPAMLAGRADDGLREFNHNGRKVPVMVSETLEAMTGVPKLKARFWRRWMEWSAST</sequence>